<evidence type="ECO:0000313" key="5">
    <source>
        <dbReference type="Proteomes" id="UP001175001"/>
    </source>
</evidence>
<feature type="signal peptide" evidence="1">
    <location>
        <begin position="1"/>
        <end position="18"/>
    </location>
</feature>
<organism evidence="4 5">
    <name type="scientific">Lasiodiplodia hormozganensis</name>
    <dbReference type="NCBI Taxonomy" id="869390"/>
    <lineage>
        <taxon>Eukaryota</taxon>
        <taxon>Fungi</taxon>
        <taxon>Dikarya</taxon>
        <taxon>Ascomycota</taxon>
        <taxon>Pezizomycotina</taxon>
        <taxon>Dothideomycetes</taxon>
        <taxon>Dothideomycetes incertae sedis</taxon>
        <taxon>Botryosphaeriales</taxon>
        <taxon>Botryosphaeriaceae</taxon>
        <taxon>Lasiodiplodia</taxon>
    </lineage>
</organism>
<keyword evidence="1" id="KW-0732">Signal</keyword>
<protein>
    <submittedName>
        <fullName evidence="4">Peptidase S41 family protein ustP</fullName>
    </submittedName>
</protein>
<name>A0AA39WHL1_9PEZI</name>
<reference evidence="4" key="1">
    <citation type="submission" date="2023-06" db="EMBL/GenBank/DDBJ databases">
        <title>Multi-omics analyses reveal the molecular pathogenesis toolkit of Lasiodiplodia hormozganensis, a cross-kingdom pathogen.</title>
        <authorList>
            <person name="Felix C."/>
            <person name="Meneses R."/>
            <person name="Goncalves M.F.M."/>
            <person name="Tilleman L."/>
            <person name="Duarte A.S."/>
            <person name="Jorrin-Novo J.V."/>
            <person name="Van De Peer Y."/>
            <person name="Deforce D."/>
            <person name="Van Nieuwerburgh F."/>
            <person name="Esteves A.C."/>
            <person name="Alves A."/>
        </authorList>
    </citation>
    <scope>NUCLEOTIDE SEQUENCE</scope>
    <source>
        <strain evidence="4">CBS 339.90</strain>
    </source>
</reference>
<accession>A0AA39WHL1</accession>
<sequence length="744" mass="78920">MIDFVVLAAALLSTASLASPTADRNTRDTDGCAQMNQWSKANPNKDVPPTLAYGCLKAVPVDVDGDAQLVSEMSNIVRWQSTIAYLKNPPQGYPAPPLDLLGGLNNIKNKISSNGYQSEYDVQMDIVNLFNLAYDGHLGYTPDIATTIGFGRVPEDSNLVSVSSDGKSPPKVYLKTDIDKQHNDGSFIPSAIQSINNQPVSDYLKWLSDTDGSSPDPDTRYQNLFYNPAGASQSQNNGTYFTASGIYEGDSITLTHEDKTTTQLQNVANIQVDLSNINSGSTFFNTFLTGKQSSSSSKPRSSSSKPHPPYGYPAPVWYTSDNTLAGYFLTDTNYKDVAVISNPDFQPNDDDEFRNTVSSFLADAVSTKKTHLIIDLRHNSGGSVELGYDLFKQLFPQLEPYGGTRLRGLDIINAMGQVASALTESSAGDQKALNTALTLKLPGSKHSTSIAEFSYHASLTSAHTDFASWSALFGPDTYAGDTFTRLLRANLSAPALSNLVVSGYGSLASVPPQPFAASNIVLLLDGACASTCAVFAEMMRTQAGVRSVVVGGRPGNAGPAVGVGGTKGAETLHFDQVADKAGAVRALLDNSDADDGTWQRWSGVLGDAGVDGLANSSTVRRRTAKDGGSLNAQINYRNNYRQGDDSGVPLQFVRDYADCRLWYTVPMIYSPVPLWEKVVDAMWKGGDQAGCVAGSTGHAQASEAVGKGYTANAVKTGAAAAARTPWSGAAAVVACGVAVVVGVL</sequence>
<dbReference type="Proteomes" id="UP001175001">
    <property type="component" value="Unassembled WGS sequence"/>
</dbReference>
<dbReference type="PANTHER" id="PTHR37049">
    <property type="entry name" value="PEPTIDASE S41 FAMILY PROTEIN"/>
    <property type="match status" value="1"/>
</dbReference>
<feature type="domain" description="CPAF-like PDZ" evidence="3">
    <location>
        <begin position="156"/>
        <end position="274"/>
    </location>
</feature>
<proteinExistence type="predicted"/>
<dbReference type="PANTHER" id="PTHR37049:SF4">
    <property type="entry name" value="RHODANESE DOMAIN-CONTAINING PROTEIN"/>
    <property type="match status" value="1"/>
</dbReference>
<evidence type="ECO:0000259" key="2">
    <source>
        <dbReference type="Pfam" id="PF03572"/>
    </source>
</evidence>
<evidence type="ECO:0000313" key="4">
    <source>
        <dbReference type="EMBL" id="KAK0615549.1"/>
    </source>
</evidence>
<dbReference type="GO" id="GO:0008236">
    <property type="term" value="F:serine-type peptidase activity"/>
    <property type="evidence" value="ECO:0007669"/>
    <property type="project" value="InterPro"/>
</dbReference>
<dbReference type="SUPFAM" id="SSF52096">
    <property type="entry name" value="ClpP/crotonase"/>
    <property type="match status" value="1"/>
</dbReference>
<dbReference type="GO" id="GO:0006508">
    <property type="term" value="P:proteolysis"/>
    <property type="evidence" value="ECO:0007669"/>
    <property type="project" value="InterPro"/>
</dbReference>
<feature type="chain" id="PRO_5041454452" evidence="1">
    <location>
        <begin position="19"/>
        <end position="744"/>
    </location>
</feature>
<evidence type="ECO:0000256" key="1">
    <source>
        <dbReference type="SAM" id="SignalP"/>
    </source>
</evidence>
<dbReference type="Pfam" id="PF23658">
    <property type="entry name" value="PDZ_CPAF_rel"/>
    <property type="match status" value="1"/>
</dbReference>
<dbReference type="InterPro" id="IPR056186">
    <property type="entry name" value="PDZ_CPAF-rel"/>
</dbReference>
<dbReference type="AlphaFoldDB" id="A0AA39WHL1"/>
<comment type="caution">
    <text evidence="4">The sequence shown here is derived from an EMBL/GenBank/DDBJ whole genome shotgun (WGS) entry which is preliminary data.</text>
</comment>
<dbReference type="InterPro" id="IPR005151">
    <property type="entry name" value="Tail-specific_protease"/>
</dbReference>
<keyword evidence="5" id="KW-1185">Reference proteome</keyword>
<dbReference type="Gene3D" id="3.90.226.10">
    <property type="entry name" value="2-enoyl-CoA Hydratase, Chain A, domain 1"/>
    <property type="match status" value="1"/>
</dbReference>
<dbReference type="InterPro" id="IPR052766">
    <property type="entry name" value="S41A_metabolite_peptidase"/>
</dbReference>
<gene>
    <name evidence="4" type="primary">ustP_3</name>
    <name evidence="4" type="ORF">DIS24_g11709</name>
</gene>
<dbReference type="InterPro" id="IPR029045">
    <property type="entry name" value="ClpP/crotonase-like_dom_sf"/>
</dbReference>
<dbReference type="EMBL" id="JAUJDW010000185">
    <property type="protein sequence ID" value="KAK0615549.1"/>
    <property type="molecule type" value="Genomic_DNA"/>
</dbReference>
<feature type="domain" description="Tail specific protease" evidence="2">
    <location>
        <begin position="336"/>
        <end position="396"/>
    </location>
</feature>
<evidence type="ECO:0000259" key="3">
    <source>
        <dbReference type="Pfam" id="PF23658"/>
    </source>
</evidence>
<dbReference type="Pfam" id="PF03572">
    <property type="entry name" value="Peptidase_S41"/>
    <property type="match status" value="1"/>
</dbReference>